<evidence type="ECO:0000313" key="2">
    <source>
        <dbReference type="Proteomes" id="UP001152795"/>
    </source>
</evidence>
<accession>A0A6S7GSX9</accession>
<evidence type="ECO:0000313" key="1">
    <source>
        <dbReference type="EMBL" id="CAB3994765.1"/>
    </source>
</evidence>
<proteinExistence type="predicted"/>
<reference evidence="1" key="1">
    <citation type="submission" date="2020-04" db="EMBL/GenBank/DDBJ databases">
        <authorList>
            <person name="Alioto T."/>
            <person name="Alioto T."/>
            <person name="Gomez Garrido J."/>
        </authorList>
    </citation>
    <scope>NUCLEOTIDE SEQUENCE</scope>
    <source>
        <strain evidence="1">A484AB</strain>
    </source>
</reference>
<comment type="caution">
    <text evidence="1">The sequence shown here is derived from an EMBL/GenBank/DDBJ whole genome shotgun (WGS) entry which is preliminary data.</text>
</comment>
<name>A0A6S7GSX9_PARCT</name>
<protein>
    <submittedName>
        <fullName evidence="1">Uncharacterized protein</fullName>
    </submittedName>
</protein>
<sequence>MEDLELTGTCPLITYTGSDEYQLPTQKHQEQLHKTTATQLNDLNYLKKFGSKNNFKITDKILRLYNTPIEREIPFKRARSIAAKTAKHYQENSCNENELSFPNLENPNSKKSTQTHILQLSNNLVNDSLNAHKRAEQTPMASVTTINDNSGASQLKMLDKIRPSHPQFAKEIKVNPEEALKINSLILAERSNVQLTPTSPPHNITFPSIENTSQANITTPKYWWNYLNQKIAKKRSTPSLHKMCKLCELNSEHGDIIKHSELGKDTLHIDLKRLTEVRSKNWSSYGHYTSAHKLKYTKRQNILLKSAEKQLEVDEDYLSVDVDKLMNIYKEKTISDVMESNAAGGYIQTQQDADISNDIQRLGSAPERKTHSQASNYNQNVRNEGIKSFTCQEKYAPLQRPTTTKLRSCINFTSRKTCFTKVS</sequence>
<keyword evidence="2" id="KW-1185">Reference proteome</keyword>
<organism evidence="1 2">
    <name type="scientific">Paramuricea clavata</name>
    <name type="common">Red gorgonian</name>
    <name type="synonym">Violescent sea-whip</name>
    <dbReference type="NCBI Taxonomy" id="317549"/>
    <lineage>
        <taxon>Eukaryota</taxon>
        <taxon>Metazoa</taxon>
        <taxon>Cnidaria</taxon>
        <taxon>Anthozoa</taxon>
        <taxon>Octocorallia</taxon>
        <taxon>Malacalcyonacea</taxon>
        <taxon>Plexauridae</taxon>
        <taxon>Paramuricea</taxon>
    </lineage>
</organism>
<dbReference type="EMBL" id="CACRXK020002534">
    <property type="protein sequence ID" value="CAB3994765.1"/>
    <property type="molecule type" value="Genomic_DNA"/>
</dbReference>
<gene>
    <name evidence="1" type="ORF">PACLA_8A040873</name>
</gene>
<dbReference type="Proteomes" id="UP001152795">
    <property type="component" value="Unassembled WGS sequence"/>
</dbReference>
<dbReference type="AlphaFoldDB" id="A0A6S7GSX9"/>